<evidence type="ECO:0000256" key="9">
    <source>
        <dbReference type="SAM" id="Phobius"/>
    </source>
</evidence>
<dbReference type="GO" id="GO:0005794">
    <property type="term" value="C:Golgi apparatus"/>
    <property type="evidence" value="ECO:0007669"/>
    <property type="project" value="TreeGrafter"/>
</dbReference>
<evidence type="ECO:0000256" key="8">
    <source>
        <dbReference type="ARBA" id="ARBA00023136"/>
    </source>
</evidence>
<evidence type="ECO:0000256" key="2">
    <source>
        <dbReference type="ARBA" id="ARBA00006108"/>
    </source>
</evidence>
<dbReference type="GO" id="GO:0031902">
    <property type="term" value="C:late endosome membrane"/>
    <property type="evidence" value="ECO:0007669"/>
    <property type="project" value="TreeGrafter"/>
</dbReference>
<dbReference type="FunFam" id="1.20.5.110:FF:000002">
    <property type="entry name" value="Vesicle transport through interaction with t-SNAREsB"/>
    <property type="match status" value="1"/>
</dbReference>
<dbReference type="AlphaFoldDB" id="A0A0V0GAB2"/>
<comment type="similarity">
    <text evidence="2">Belongs to the VTI1 family.</text>
</comment>
<protein>
    <submittedName>
        <fullName evidence="10">Putative vesicle transport through interaction with t-snares protein</fullName>
    </submittedName>
</protein>
<dbReference type="SUPFAM" id="SSF58038">
    <property type="entry name" value="SNARE fusion complex"/>
    <property type="match status" value="1"/>
</dbReference>
<dbReference type="GO" id="GO:0000149">
    <property type="term" value="F:SNARE binding"/>
    <property type="evidence" value="ECO:0007669"/>
    <property type="project" value="TreeGrafter"/>
</dbReference>
<dbReference type="GO" id="GO:1903076">
    <property type="term" value="P:regulation of protein localization to plasma membrane"/>
    <property type="evidence" value="ECO:0007669"/>
    <property type="project" value="TreeGrafter"/>
</dbReference>
<organism evidence="10">
    <name type="scientific">Triatoma dimidiata</name>
    <name type="common">Kissing bug</name>
    <name type="synonym">Meccus dimidiatus</name>
    <dbReference type="NCBI Taxonomy" id="72491"/>
    <lineage>
        <taxon>Eukaryota</taxon>
        <taxon>Metazoa</taxon>
        <taxon>Ecdysozoa</taxon>
        <taxon>Arthropoda</taxon>
        <taxon>Hexapoda</taxon>
        <taxon>Insecta</taxon>
        <taxon>Pterygota</taxon>
        <taxon>Neoptera</taxon>
        <taxon>Paraneoptera</taxon>
        <taxon>Hemiptera</taxon>
        <taxon>Heteroptera</taxon>
        <taxon>Panheteroptera</taxon>
        <taxon>Cimicomorpha</taxon>
        <taxon>Reduviidae</taxon>
        <taxon>Triatominae</taxon>
        <taxon>Triatoma</taxon>
    </lineage>
</organism>
<keyword evidence="6 9" id="KW-1133">Transmembrane helix</keyword>
<dbReference type="GO" id="GO:0005484">
    <property type="term" value="F:SNAP receptor activity"/>
    <property type="evidence" value="ECO:0007669"/>
    <property type="project" value="TreeGrafter"/>
</dbReference>
<evidence type="ECO:0000256" key="6">
    <source>
        <dbReference type="ARBA" id="ARBA00022989"/>
    </source>
</evidence>
<reference evidence="10" key="1">
    <citation type="journal article" date="2018" name="J. Proteomics">
        <title>Exploring the molecular complexity of Triatoma dimidiata sialome.</title>
        <authorList>
            <person name="Santiago P.B."/>
            <person name="de Araujo C.N."/>
            <person name="Charneau S."/>
            <person name="Bastos I.M.D."/>
            <person name="Assumpcao T.C.F."/>
            <person name="Queiroz R.M.L."/>
            <person name="Praca Y.R."/>
            <person name="Cordeiro T.M."/>
            <person name="Garcia C.H.S."/>
            <person name="da Silva I.G."/>
            <person name="Raiol T."/>
            <person name="Motta F.N."/>
            <person name="de Araujo Oliveira J.V."/>
            <person name="de Sousa M.V."/>
            <person name="Ribeiro J.M.C."/>
            <person name="de Santana J.M."/>
        </authorList>
    </citation>
    <scope>NUCLEOTIDE SEQUENCE</scope>
    <source>
        <strain evidence="10">Santander</strain>
        <tissue evidence="10">Salivary glands</tissue>
    </source>
</reference>
<dbReference type="GO" id="GO:0048280">
    <property type="term" value="P:vesicle fusion with Golgi apparatus"/>
    <property type="evidence" value="ECO:0007669"/>
    <property type="project" value="TreeGrafter"/>
</dbReference>
<dbReference type="Gene3D" id="1.20.5.110">
    <property type="match status" value="1"/>
</dbReference>
<keyword evidence="4 9" id="KW-0812">Transmembrane</keyword>
<dbReference type="GO" id="GO:0031201">
    <property type="term" value="C:SNARE complex"/>
    <property type="evidence" value="ECO:0007669"/>
    <property type="project" value="TreeGrafter"/>
</dbReference>
<evidence type="ECO:0000313" key="10">
    <source>
        <dbReference type="EMBL" id="JAP04873.1"/>
    </source>
</evidence>
<dbReference type="EMBL" id="GECL01001251">
    <property type="protein sequence ID" value="JAP04873.1"/>
    <property type="molecule type" value="Transcribed_RNA"/>
</dbReference>
<keyword evidence="8 9" id="KW-0472">Membrane</keyword>
<dbReference type="GO" id="GO:0015031">
    <property type="term" value="P:protein transport"/>
    <property type="evidence" value="ECO:0007669"/>
    <property type="project" value="UniProtKB-KW"/>
</dbReference>
<evidence type="ECO:0000256" key="7">
    <source>
        <dbReference type="ARBA" id="ARBA00023054"/>
    </source>
</evidence>
<dbReference type="PANTHER" id="PTHR21230">
    <property type="entry name" value="VESICLE TRANSPORT V-SNARE PROTEIN VTI1-RELATED"/>
    <property type="match status" value="1"/>
</dbReference>
<dbReference type="GO" id="GO:0012507">
    <property type="term" value="C:ER to Golgi transport vesicle membrane"/>
    <property type="evidence" value="ECO:0007669"/>
    <property type="project" value="TreeGrafter"/>
</dbReference>
<name>A0A0V0GAB2_TRIDM</name>
<dbReference type="GO" id="GO:0042147">
    <property type="term" value="P:retrograde transport, endosome to Golgi"/>
    <property type="evidence" value="ECO:0007669"/>
    <property type="project" value="TreeGrafter"/>
</dbReference>
<dbReference type="GO" id="GO:0005829">
    <property type="term" value="C:cytosol"/>
    <property type="evidence" value="ECO:0007669"/>
    <property type="project" value="GOC"/>
</dbReference>
<feature type="transmembrane region" description="Helical" evidence="9">
    <location>
        <begin position="80"/>
        <end position="99"/>
    </location>
</feature>
<dbReference type="GO" id="GO:0016236">
    <property type="term" value="P:macroautophagy"/>
    <property type="evidence" value="ECO:0007669"/>
    <property type="project" value="TreeGrafter"/>
</dbReference>
<dbReference type="GO" id="GO:0006891">
    <property type="term" value="P:intra-Golgi vesicle-mediated transport"/>
    <property type="evidence" value="ECO:0007669"/>
    <property type="project" value="TreeGrafter"/>
</dbReference>
<dbReference type="Pfam" id="PF12352">
    <property type="entry name" value="V-SNARE_C"/>
    <property type="match status" value="1"/>
</dbReference>
<dbReference type="GO" id="GO:0005789">
    <property type="term" value="C:endoplasmic reticulum membrane"/>
    <property type="evidence" value="ECO:0007669"/>
    <property type="project" value="TreeGrafter"/>
</dbReference>
<evidence type="ECO:0000256" key="1">
    <source>
        <dbReference type="ARBA" id="ARBA00004211"/>
    </source>
</evidence>
<keyword evidence="5" id="KW-0653">Protein transport</keyword>
<keyword evidence="3" id="KW-0813">Transport</keyword>
<comment type="subcellular location">
    <subcellularLocation>
        <location evidence="1">Membrane</location>
        <topology evidence="1">Single-pass type IV membrane protein</topology>
    </subcellularLocation>
</comment>
<evidence type="ECO:0000256" key="3">
    <source>
        <dbReference type="ARBA" id="ARBA00022448"/>
    </source>
</evidence>
<sequence length="103" mass="11719">QREVLLEGRAALERTSESLRNSEQAAVETETVGTSVLNELNDQRETLLRASNRLSNIDTSISSTRKLLNLMKVRVLTNKLLLILIILIEIIILVCLIYLKFLR</sequence>
<keyword evidence="7" id="KW-0175">Coiled coil</keyword>
<feature type="non-terminal residue" evidence="10">
    <location>
        <position position="1"/>
    </location>
</feature>
<dbReference type="PANTHER" id="PTHR21230:SF89">
    <property type="entry name" value="VESICLE TRANSPORT THROUGH INTERACTION WITH T-SNARES HOMOLOG 1B"/>
    <property type="match status" value="1"/>
</dbReference>
<evidence type="ECO:0000256" key="4">
    <source>
        <dbReference type="ARBA" id="ARBA00022692"/>
    </source>
</evidence>
<proteinExistence type="inferred from homology"/>
<accession>A0A0V0GAB2</accession>
<evidence type="ECO:0000256" key="5">
    <source>
        <dbReference type="ARBA" id="ARBA00022927"/>
    </source>
</evidence>
<dbReference type="GO" id="GO:0006896">
    <property type="term" value="P:Golgi to vacuole transport"/>
    <property type="evidence" value="ECO:0007669"/>
    <property type="project" value="TreeGrafter"/>
</dbReference>